<evidence type="ECO:0000313" key="4">
    <source>
        <dbReference type="EMBL" id="QXL86381.1"/>
    </source>
</evidence>
<evidence type="ECO:0000313" key="5">
    <source>
        <dbReference type="Proteomes" id="UP000693972"/>
    </source>
</evidence>
<dbReference type="InterPro" id="IPR029062">
    <property type="entry name" value="Class_I_gatase-like"/>
</dbReference>
<dbReference type="Proteomes" id="UP000693972">
    <property type="component" value="Unassembled WGS sequence"/>
</dbReference>
<reference evidence="4 5" key="1">
    <citation type="submission" date="2021-07" db="EMBL/GenBank/DDBJ databases">
        <title>Karlodiniumbacter phycospheric gen. nov., sp. nov., a phycosphere bacterium isolated from karlodinium veneficum.</title>
        <authorList>
            <person name="Peng Y."/>
            <person name="Jiang L."/>
            <person name="Lee J."/>
        </authorList>
    </citation>
    <scope>NUCLEOTIDE SEQUENCE</scope>
    <source>
        <strain evidence="4 5">N5</strain>
    </source>
</reference>
<dbReference type="SUPFAM" id="SSF52317">
    <property type="entry name" value="Class I glutamine amidotransferase-like"/>
    <property type="match status" value="1"/>
</dbReference>
<dbReference type="EMBL" id="CP078073">
    <property type="protein sequence ID" value="QXL86381.1"/>
    <property type="molecule type" value="Genomic_DNA"/>
</dbReference>
<evidence type="ECO:0000259" key="3">
    <source>
        <dbReference type="PROSITE" id="PS01124"/>
    </source>
</evidence>
<dbReference type="EMBL" id="JAIMBW010000001">
    <property type="protein sequence ID" value="MBY4893678.1"/>
    <property type="molecule type" value="Genomic_DNA"/>
</dbReference>
<dbReference type="Pfam" id="PF12833">
    <property type="entry name" value="HTH_18"/>
    <property type="match status" value="1"/>
</dbReference>
<organism evidence="4">
    <name type="scientific">Gymnodinialimonas phycosphaerae</name>
    <dbReference type="NCBI Taxonomy" id="2841589"/>
    <lineage>
        <taxon>Bacteria</taxon>
        <taxon>Pseudomonadati</taxon>
        <taxon>Pseudomonadota</taxon>
        <taxon>Alphaproteobacteria</taxon>
        <taxon>Rhodobacterales</taxon>
        <taxon>Paracoccaceae</taxon>
        <taxon>Gymnodinialimonas</taxon>
    </lineage>
</organism>
<evidence type="ECO:0000256" key="2">
    <source>
        <dbReference type="ARBA" id="ARBA00023163"/>
    </source>
</evidence>
<keyword evidence="5" id="KW-1185">Reference proteome</keyword>
<dbReference type="InterPro" id="IPR009057">
    <property type="entry name" value="Homeodomain-like_sf"/>
</dbReference>
<gene>
    <name evidence="4" type="ORF">KUL25_12980</name>
</gene>
<dbReference type="Pfam" id="PF01965">
    <property type="entry name" value="DJ-1_PfpI"/>
    <property type="match status" value="1"/>
</dbReference>
<keyword evidence="1" id="KW-0805">Transcription regulation</keyword>
<proteinExistence type="predicted"/>
<dbReference type="GO" id="GO:0003700">
    <property type="term" value="F:DNA-binding transcription factor activity"/>
    <property type="evidence" value="ECO:0007669"/>
    <property type="project" value="InterPro"/>
</dbReference>
<feature type="domain" description="HTH araC/xylS-type" evidence="3">
    <location>
        <begin position="207"/>
        <end position="305"/>
    </location>
</feature>
<dbReference type="CDD" id="cd03136">
    <property type="entry name" value="GATase1_AraC_ArgR_like"/>
    <property type="match status" value="1"/>
</dbReference>
<dbReference type="InterPro" id="IPR002818">
    <property type="entry name" value="DJ-1/PfpI"/>
</dbReference>
<name>A0A975TS78_9RHOB</name>
<dbReference type="GO" id="GO:0043565">
    <property type="term" value="F:sequence-specific DNA binding"/>
    <property type="evidence" value="ECO:0007669"/>
    <property type="project" value="InterPro"/>
</dbReference>
<dbReference type="Gene3D" id="1.10.10.60">
    <property type="entry name" value="Homeodomain-like"/>
    <property type="match status" value="1"/>
</dbReference>
<protein>
    <submittedName>
        <fullName evidence="4">Helix-turn-helix domain-containing protein</fullName>
    </submittedName>
</protein>
<accession>A0A975TS78</accession>
<dbReference type="RefSeq" id="WP_257893343.1">
    <property type="nucleotide sequence ID" value="NZ_JAIMBW010000001.1"/>
</dbReference>
<dbReference type="PROSITE" id="PS01124">
    <property type="entry name" value="HTH_ARAC_FAMILY_2"/>
    <property type="match status" value="1"/>
</dbReference>
<dbReference type="SMART" id="SM00342">
    <property type="entry name" value="HTH_ARAC"/>
    <property type="match status" value="1"/>
</dbReference>
<keyword evidence="2" id="KW-0804">Transcription</keyword>
<dbReference type="InterPro" id="IPR052158">
    <property type="entry name" value="INH-QAR"/>
</dbReference>
<dbReference type="AlphaFoldDB" id="A0A975TS78"/>
<dbReference type="PANTHER" id="PTHR43130:SF3">
    <property type="entry name" value="HTH-TYPE TRANSCRIPTIONAL REGULATOR RV1931C"/>
    <property type="match status" value="1"/>
</dbReference>
<evidence type="ECO:0000256" key="1">
    <source>
        <dbReference type="ARBA" id="ARBA00023015"/>
    </source>
</evidence>
<dbReference type="PANTHER" id="PTHR43130">
    <property type="entry name" value="ARAC-FAMILY TRANSCRIPTIONAL REGULATOR"/>
    <property type="match status" value="1"/>
</dbReference>
<dbReference type="SUPFAM" id="SSF46689">
    <property type="entry name" value="Homeodomain-like"/>
    <property type="match status" value="2"/>
</dbReference>
<sequence>MPDTFSMLLFEGFSNLCLANAVEPLRAANALARAQLYDWTFAALSDAPVHSSSGLPVQATPLSSQLSGAYLFVMPSYGFEALAAPATARALRAAAARFDTLVGLDTGAYLLAHAGLLDGRKATCHWDILSQAEEAFPEVIFTEDRFVIDGNRASCGGATTTLELMLEIIEQRHGASLSLEVAALFMYGERAPTLDPNRLIPTHRTVQAAAALMRRHVEEPLTIDIIGMRLGLSRRALELAFQAHTRMSPGQLYRSIRLAHARRRLEETRDCVAEVALRSGYRDATAMARAFKAEFGITPSAARAARLSEGT</sequence>
<dbReference type="InterPro" id="IPR018060">
    <property type="entry name" value="HTH_AraC"/>
</dbReference>
<dbReference type="Gene3D" id="3.40.50.880">
    <property type="match status" value="1"/>
</dbReference>